<protein>
    <submittedName>
        <fullName evidence="2">Uncharacterized protein</fullName>
    </submittedName>
</protein>
<gene>
    <name evidence="2" type="ORF">PHMEG_00017202</name>
</gene>
<keyword evidence="3" id="KW-1185">Reference proteome</keyword>
<organism evidence="2 3">
    <name type="scientific">Phytophthora megakarya</name>
    <dbReference type="NCBI Taxonomy" id="4795"/>
    <lineage>
        <taxon>Eukaryota</taxon>
        <taxon>Sar</taxon>
        <taxon>Stramenopiles</taxon>
        <taxon>Oomycota</taxon>
        <taxon>Peronosporomycetes</taxon>
        <taxon>Peronosporales</taxon>
        <taxon>Peronosporaceae</taxon>
        <taxon>Phytophthora</taxon>
    </lineage>
</organism>
<evidence type="ECO:0000313" key="2">
    <source>
        <dbReference type="EMBL" id="OWZ10013.1"/>
    </source>
</evidence>
<feature type="compositionally biased region" description="Basic and acidic residues" evidence="1">
    <location>
        <begin position="28"/>
        <end position="38"/>
    </location>
</feature>
<evidence type="ECO:0000256" key="1">
    <source>
        <dbReference type="SAM" id="MobiDB-lite"/>
    </source>
</evidence>
<name>A0A225VX61_9STRA</name>
<proteinExistence type="predicted"/>
<evidence type="ECO:0000313" key="3">
    <source>
        <dbReference type="Proteomes" id="UP000198211"/>
    </source>
</evidence>
<dbReference type="EMBL" id="NBNE01002590">
    <property type="protein sequence ID" value="OWZ10013.1"/>
    <property type="molecule type" value="Genomic_DNA"/>
</dbReference>
<reference evidence="3" key="1">
    <citation type="submission" date="2017-03" db="EMBL/GenBank/DDBJ databases">
        <title>Phytopthora megakarya and P. palmivora, two closely related causual agents of cacao black pod achieved similar genome size and gene model numbers by different mechanisms.</title>
        <authorList>
            <person name="Ali S."/>
            <person name="Shao J."/>
            <person name="Larry D.J."/>
            <person name="Kronmiller B."/>
            <person name="Shen D."/>
            <person name="Strem M.D."/>
            <person name="Melnick R.L."/>
            <person name="Guiltinan M.J."/>
            <person name="Tyler B.M."/>
            <person name="Meinhardt L.W."/>
            <person name="Bailey B.A."/>
        </authorList>
    </citation>
    <scope>NUCLEOTIDE SEQUENCE [LARGE SCALE GENOMIC DNA]</scope>
    <source>
        <strain evidence="3">zdho120</strain>
    </source>
</reference>
<comment type="caution">
    <text evidence="2">The sequence shown here is derived from an EMBL/GenBank/DDBJ whole genome shotgun (WGS) entry which is preliminary data.</text>
</comment>
<dbReference type="SUPFAM" id="SSF56672">
    <property type="entry name" value="DNA/RNA polymerases"/>
    <property type="match status" value="1"/>
</dbReference>
<dbReference type="Proteomes" id="UP000198211">
    <property type="component" value="Unassembled WGS sequence"/>
</dbReference>
<sequence>MSEGDQFVETFRRLSLRGSRALAAGAPRTEDNGEERARHAPTPIVNPFDRRPSQSNPAQTSPAKSDVTMEDVSGDFGTIMNAPALPKPPRYKGSSMQERREFLRAYETYFSALSAFQTAHNRPFVQPVGSCIEQGTKEIIAKFTFAKNWQDVTEDEWVNYFLQAKRTSFEDYAALDSAMQKLMMDTKLAEAESRVNRLLSNMYKILKEHNMVDVMFEREQKKLVKYLVAALAPLNQRDDRFESRVMMPDTIADNEKGANISEKLQVAVEDAKNRGLHGHALDMLERSLNTHEAEFCVVFGRHPPVKVEPMRVKIPPDTTPVRLSARRYAPMQQAFMDAHIAELEELGLVYRNYTSRWASAPRIVPKASPADFRMCID</sequence>
<dbReference type="OrthoDB" id="127663at2759"/>
<dbReference type="Gene3D" id="3.10.10.10">
    <property type="entry name" value="HIV Type 1 Reverse Transcriptase, subunit A, domain 1"/>
    <property type="match status" value="1"/>
</dbReference>
<accession>A0A225VX61</accession>
<feature type="region of interest" description="Disordered" evidence="1">
    <location>
        <begin position="18"/>
        <end position="69"/>
    </location>
</feature>
<dbReference type="AlphaFoldDB" id="A0A225VX61"/>
<dbReference type="InterPro" id="IPR043502">
    <property type="entry name" value="DNA/RNA_pol_sf"/>
</dbReference>
<feature type="compositionally biased region" description="Polar residues" evidence="1">
    <location>
        <begin position="53"/>
        <end position="63"/>
    </location>
</feature>